<protein>
    <submittedName>
        <fullName evidence="9">7-carboxy-7-deazaguanine synthase</fullName>
        <ecNumber evidence="9">4.3.99.3</ecNumber>
    </submittedName>
    <submittedName>
        <fullName evidence="7">Radical SAM/SPASM domain-containing protein</fullName>
    </submittedName>
</protein>
<dbReference type="EC" id="4.3.99.3" evidence="9"/>
<dbReference type="RefSeq" id="WP_097793640.1">
    <property type="nucleotide sequence ID" value="NZ_CABHMY010000144.1"/>
</dbReference>
<proteinExistence type="inferred from homology"/>
<dbReference type="SFLD" id="SFLDG01067">
    <property type="entry name" value="SPASM/twitch_domain_containing"/>
    <property type="match status" value="1"/>
</dbReference>
<dbReference type="GO" id="GO:0046872">
    <property type="term" value="F:metal ion binding"/>
    <property type="evidence" value="ECO:0007669"/>
    <property type="project" value="UniProtKB-KW"/>
</dbReference>
<dbReference type="Proteomes" id="UP000406184">
    <property type="component" value="Unassembled WGS sequence"/>
</dbReference>
<dbReference type="OrthoDB" id="9808591at2"/>
<keyword evidence="9" id="KW-0456">Lyase</keyword>
<keyword evidence="4" id="KW-0411">Iron-sulfur</keyword>
<feature type="domain" description="Radical SAM core" evidence="6">
    <location>
        <begin position="91"/>
        <end position="312"/>
    </location>
</feature>
<gene>
    <name evidence="9" type="primary">queE</name>
    <name evidence="7" type="ORF">CGS58_08345</name>
    <name evidence="8" type="ORF">CHR60_14700</name>
    <name evidence="9" type="ORF">FPPS064S07_01480</name>
</gene>
<organism evidence="8 11">
    <name type="scientific">Faecalibacterium prausnitzii</name>
    <dbReference type="NCBI Taxonomy" id="853"/>
    <lineage>
        <taxon>Bacteria</taxon>
        <taxon>Bacillati</taxon>
        <taxon>Bacillota</taxon>
        <taxon>Clostridia</taxon>
        <taxon>Eubacteriales</taxon>
        <taxon>Oscillospiraceae</taxon>
        <taxon>Faecalibacterium</taxon>
    </lineage>
</organism>
<dbReference type="InterPro" id="IPR023867">
    <property type="entry name" value="Sulphatase_maturase_rSAM"/>
</dbReference>
<evidence type="ECO:0000313" key="11">
    <source>
        <dbReference type="Proteomes" id="UP000220904"/>
    </source>
</evidence>
<dbReference type="PANTHER" id="PTHR43273">
    <property type="entry name" value="ANAEROBIC SULFATASE-MATURATING ENZYME HOMOLOG ASLB-RELATED"/>
    <property type="match status" value="1"/>
</dbReference>
<dbReference type="Proteomes" id="UP000220904">
    <property type="component" value="Unassembled WGS sequence"/>
</dbReference>
<evidence type="ECO:0000256" key="1">
    <source>
        <dbReference type="ARBA" id="ARBA00022691"/>
    </source>
</evidence>
<dbReference type="GO" id="GO:0016491">
    <property type="term" value="F:oxidoreductase activity"/>
    <property type="evidence" value="ECO:0007669"/>
    <property type="project" value="InterPro"/>
</dbReference>
<dbReference type="AlphaFoldDB" id="A0A2A7B2E5"/>
<dbReference type="InterPro" id="IPR013785">
    <property type="entry name" value="Aldolase_TIM"/>
</dbReference>
<evidence type="ECO:0000313" key="7">
    <source>
        <dbReference type="EMBL" id="PDX81261.1"/>
    </source>
</evidence>
<evidence type="ECO:0000313" key="9">
    <source>
        <dbReference type="EMBL" id="VUX18979.1"/>
    </source>
</evidence>
<keyword evidence="12" id="KW-1185">Reference proteome</keyword>
<dbReference type="PROSITE" id="PS51918">
    <property type="entry name" value="RADICAL_SAM"/>
    <property type="match status" value="1"/>
</dbReference>
<keyword evidence="3" id="KW-0408">Iron</keyword>
<dbReference type="EMBL" id="CABHMY010000144">
    <property type="protein sequence ID" value="VUX18979.1"/>
    <property type="molecule type" value="Genomic_DNA"/>
</dbReference>
<comment type="similarity">
    <text evidence="5">Belongs to the radical SAM superfamily. Anaerobic sulfatase-maturating enzyme family.</text>
</comment>
<accession>A0A2A7B2E5</accession>
<dbReference type="GO" id="GO:0051536">
    <property type="term" value="F:iron-sulfur cluster binding"/>
    <property type="evidence" value="ECO:0007669"/>
    <property type="project" value="UniProtKB-KW"/>
</dbReference>
<reference evidence="9 12" key="3">
    <citation type="submission" date="2019-07" db="EMBL/GenBank/DDBJ databases">
        <authorList>
            <person name="Hibberd C M."/>
            <person name="Gehrig L. J."/>
            <person name="Chang H.-W."/>
            <person name="Venkatesh S."/>
        </authorList>
    </citation>
    <scope>NUCLEOTIDE SEQUENCE [LARGE SCALE GENOMIC DNA]</scope>
    <source>
        <strain evidence="9">Faecalibacterium_prausnitzii_JG_BgPS064</strain>
    </source>
</reference>
<dbReference type="CDD" id="cd01335">
    <property type="entry name" value="Radical_SAM"/>
    <property type="match status" value="1"/>
</dbReference>
<dbReference type="PANTHER" id="PTHR43273:SF3">
    <property type="entry name" value="ANAEROBIC SULFATASE-MATURATING ENZYME HOMOLOG ASLB-RELATED"/>
    <property type="match status" value="1"/>
</dbReference>
<dbReference type="SUPFAM" id="SSF102114">
    <property type="entry name" value="Radical SAM enzymes"/>
    <property type="match status" value="1"/>
</dbReference>
<dbReference type="InterPro" id="IPR058240">
    <property type="entry name" value="rSAM_sf"/>
</dbReference>
<dbReference type="UniPathway" id="UPA00782"/>
<evidence type="ECO:0000256" key="5">
    <source>
        <dbReference type="ARBA" id="ARBA00023601"/>
    </source>
</evidence>
<dbReference type="Gene3D" id="3.20.20.70">
    <property type="entry name" value="Aldolase class I"/>
    <property type="match status" value="1"/>
</dbReference>
<sequence>MLLGIFLYNGTMFYELKNGTLVETKDAQGNFDLTQVLGNKYLEDVDSEKCVIVDTYSNRCFLISKDLLHHGVSEEVYHKMLDSDETDSNKSSEEVTFILTITYKCNMHCTYCYQQNDKTLEKKLISDETLDKILSIIAQYMEANPNKTVRLGLFGGEPLLIENEKVIDKILQFCKEHKTTVHITTNGSFLSYYLKKFIINRRFISGIYPTIDSMALNYMTRYDLDPSRNNTNETFKLLCCIKTLLHYGIHVDLGTNIDRHNHKEIWNTLDDLKKLQLLQDKNFAWTIGRVDDRLYETNFPDIMMESEILAELQSKPLPDNVHAAFLKTCYNFADKMGLKLNLREHKQTHSYCWSTSSSSNVFYVDMNLKTYRCTCTVGRSRYSLFDFSYENLTNYRPVAVTCNSYAECKDCKIGGFCGGGCQLSHQIDFKKCCTYEEEVFSHFMKTLFIPYIKSKYNEVNQNERKAENRCT</sequence>
<keyword evidence="1" id="KW-0949">S-adenosyl-L-methionine</keyword>
<evidence type="ECO:0000259" key="6">
    <source>
        <dbReference type="PROSITE" id="PS51918"/>
    </source>
</evidence>
<evidence type="ECO:0000256" key="2">
    <source>
        <dbReference type="ARBA" id="ARBA00022723"/>
    </source>
</evidence>
<reference evidence="7" key="2">
    <citation type="submission" date="2017-07" db="EMBL/GenBank/DDBJ databases">
        <authorList>
            <person name="Sun Z.S."/>
            <person name="Albrecht U."/>
            <person name="Echele G."/>
            <person name="Lee C.C."/>
        </authorList>
    </citation>
    <scope>NUCLEOTIDE SEQUENCE</scope>
    <source>
        <strain evidence="7">CNCM I 4575</strain>
    </source>
</reference>
<dbReference type="GO" id="GO:0016829">
    <property type="term" value="F:lyase activity"/>
    <property type="evidence" value="ECO:0007669"/>
    <property type="project" value="UniProtKB-KW"/>
</dbReference>
<name>A0A2A7B2E5_9FIRM</name>
<evidence type="ECO:0000256" key="4">
    <source>
        <dbReference type="ARBA" id="ARBA00023014"/>
    </source>
</evidence>
<dbReference type="InterPro" id="IPR007197">
    <property type="entry name" value="rSAM"/>
</dbReference>
<evidence type="ECO:0000256" key="3">
    <source>
        <dbReference type="ARBA" id="ARBA00023004"/>
    </source>
</evidence>
<reference evidence="10 11" key="1">
    <citation type="journal article" date="2017" name="Front. Microbiol.">
        <title>New Insights into the Diversity of the Genus Faecalibacterium.</title>
        <authorList>
            <person name="Benevides L."/>
            <person name="Burman S."/>
            <person name="Martin R."/>
            <person name="Robert V."/>
            <person name="Thomas M."/>
            <person name="Miquel S."/>
            <person name="Chain F."/>
            <person name="Sokol H."/>
            <person name="Bermudez-Humaran L.G."/>
            <person name="Morrison M."/>
            <person name="Langella P."/>
            <person name="Azevedo V.A."/>
            <person name="Chatel J.M."/>
            <person name="Soares S."/>
        </authorList>
    </citation>
    <scope>NUCLEOTIDE SEQUENCE [LARGE SCALE GENOMIC DNA]</scope>
    <source>
        <strain evidence="8 11">AHMP21</strain>
        <strain evidence="7 10">CNCM I 4575</strain>
    </source>
</reference>
<dbReference type="Proteomes" id="UP000220005">
    <property type="component" value="Unassembled WGS sequence"/>
</dbReference>
<keyword evidence="2" id="KW-0479">Metal-binding</keyword>
<dbReference type="Pfam" id="PF04055">
    <property type="entry name" value="Radical_SAM"/>
    <property type="match status" value="1"/>
</dbReference>
<dbReference type="EMBL" id="NOUV01000028">
    <property type="protein sequence ID" value="PDX85491.1"/>
    <property type="molecule type" value="Genomic_DNA"/>
</dbReference>
<dbReference type="SFLD" id="SFLDS00029">
    <property type="entry name" value="Radical_SAM"/>
    <property type="match status" value="1"/>
</dbReference>
<evidence type="ECO:0000313" key="10">
    <source>
        <dbReference type="Proteomes" id="UP000220005"/>
    </source>
</evidence>
<dbReference type="EMBL" id="NMTY01000016">
    <property type="protein sequence ID" value="PDX81261.1"/>
    <property type="molecule type" value="Genomic_DNA"/>
</dbReference>
<evidence type="ECO:0000313" key="12">
    <source>
        <dbReference type="Proteomes" id="UP000406184"/>
    </source>
</evidence>
<evidence type="ECO:0000313" key="8">
    <source>
        <dbReference type="EMBL" id="PDX85491.1"/>
    </source>
</evidence>